<feature type="domain" description="ATP synthase epsilon subunit C-terminal" evidence="12">
    <location>
        <begin position="88"/>
        <end position="131"/>
    </location>
</feature>
<dbReference type="InterPro" id="IPR036794">
    <property type="entry name" value="ATP_F1_dsu/esu_C_sf"/>
</dbReference>
<dbReference type="HAMAP" id="MF_00530">
    <property type="entry name" value="ATP_synth_epsil_bac"/>
    <property type="match status" value="1"/>
</dbReference>
<dbReference type="GO" id="GO:0005524">
    <property type="term" value="F:ATP binding"/>
    <property type="evidence" value="ECO:0007669"/>
    <property type="project" value="UniProtKB-UniRule"/>
</dbReference>
<comment type="similarity">
    <text evidence="2 9 10">Belongs to the ATPase epsilon chain family.</text>
</comment>
<evidence type="ECO:0000256" key="10">
    <source>
        <dbReference type="RuleBase" id="RU003656"/>
    </source>
</evidence>
<protein>
    <recommendedName>
        <fullName evidence="9">ATP synthase epsilon chain</fullName>
    </recommendedName>
    <alternativeName>
        <fullName evidence="9">ATP synthase F1 sector epsilon subunit</fullName>
    </alternativeName>
    <alternativeName>
        <fullName evidence="9">F-ATPase epsilon subunit</fullName>
    </alternativeName>
</protein>
<dbReference type="Gene3D" id="2.60.15.10">
    <property type="entry name" value="F0F1 ATP synthase delta/epsilon subunit, N-terminal"/>
    <property type="match status" value="1"/>
</dbReference>
<evidence type="ECO:0000256" key="5">
    <source>
        <dbReference type="ARBA" id="ARBA00023065"/>
    </source>
</evidence>
<reference evidence="14" key="1">
    <citation type="submission" date="2020-10" db="EMBL/GenBank/DDBJ databases">
        <authorList>
            <person name="Gilroy R."/>
        </authorList>
    </citation>
    <scope>NUCLEOTIDE SEQUENCE</scope>
    <source>
        <strain evidence="14">2830</strain>
    </source>
</reference>
<evidence type="ECO:0000256" key="7">
    <source>
        <dbReference type="ARBA" id="ARBA00023196"/>
    </source>
</evidence>
<name>A0A9D1KZQ3_9FIRM</name>
<evidence type="ECO:0000256" key="1">
    <source>
        <dbReference type="ARBA" id="ARBA00004202"/>
    </source>
</evidence>
<keyword evidence="6 9" id="KW-0472">Membrane</keyword>
<dbReference type="SUPFAM" id="SSF46604">
    <property type="entry name" value="Epsilon subunit of F1F0-ATP synthase C-terminal domain"/>
    <property type="match status" value="1"/>
</dbReference>
<dbReference type="InterPro" id="IPR020547">
    <property type="entry name" value="ATP_synth_F1_esu_C"/>
</dbReference>
<comment type="subunit">
    <text evidence="9 10">F-type ATPases have 2 components, CF(1) - the catalytic core - and CF(0) - the membrane proton channel. CF(1) has five subunits: alpha(3), beta(3), gamma(1), delta(1), epsilon(1). CF(0) has three main subunits: a, b and c.</text>
</comment>
<dbReference type="NCBIfam" id="NF001846">
    <property type="entry name" value="PRK00571.1-3"/>
    <property type="match status" value="1"/>
</dbReference>
<keyword evidence="4 9" id="KW-1003">Cell membrane</keyword>
<keyword evidence="9" id="KW-0375">Hydrogen ion transport</keyword>
<keyword evidence="11" id="KW-0175">Coiled coil</keyword>
<accession>A0A9D1KZQ3</accession>
<dbReference type="NCBIfam" id="NF009980">
    <property type="entry name" value="PRK13446.1"/>
    <property type="match status" value="1"/>
</dbReference>
<reference evidence="14" key="2">
    <citation type="journal article" date="2021" name="PeerJ">
        <title>Extensive microbial diversity within the chicken gut microbiome revealed by metagenomics and culture.</title>
        <authorList>
            <person name="Gilroy R."/>
            <person name="Ravi A."/>
            <person name="Getino M."/>
            <person name="Pursley I."/>
            <person name="Horton D.L."/>
            <person name="Alikhan N.F."/>
            <person name="Baker D."/>
            <person name="Gharbi K."/>
            <person name="Hall N."/>
            <person name="Watson M."/>
            <person name="Adriaenssens E.M."/>
            <person name="Foster-Nyarko E."/>
            <person name="Jarju S."/>
            <person name="Secka A."/>
            <person name="Antonio M."/>
            <person name="Oren A."/>
            <person name="Chaudhuri R.R."/>
            <person name="La Ragione R."/>
            <person name="Hildebrand F."/>
            <person name="Pallen M.J."/>
        </authorList>
    </citation>
    <scope>NUCLEOTIDE SEQUENCE</scope>
    <source>
        <strain evidence="14">2830</strain>
    </source>
</reference>
<comment type="caution">
    <text evidence="14">The sequence shown here is derived from an EMBL/GenBank/DDBJ whole genome shotgun (WGS) entry which is preliminary data.</text>
</comment>
<dbReference type="PANTHER" id="PTHR13822:SF10">
    <property type="entry name" value="ATP SYNTHASE EPSILON CHAIN, CHLOROPLASTIC"/>
    <property type="match status" value="1"/>
</dbReference>
<dbReference type="PANTHER" id="PTHR13822">
    <property type="entry name" value="ATP SYNTHASE DELTA/EPSILON CHAIN"/>
    <property type="match status" value="1"/>
</dbReference>
<dbReference type="GO" id="GO:0045259">
    <property type="term" value="C:proton-transporting ATP synthase complex"/>
    <property type="evidence" value="ECO:0007669"/>
    <property type="project" value="UniProtKB-KW"/>
</dbReference>
<evidence type="ECO:0000256" key="8">
    <source>
        <dbReference type="ARBA" id="ARBA00023310"/>
    </source>
</evidence>
<dbReference type="InterPro" id="IPR020546">
    <property type="entry name" value="ATP_synth_F1_dsu/esu_N"/>
</dbReference>
<dbReference type="InterPro" id="IPR001469">
    <property type="entry name" value="ATP_synth_F1_dsu/esu"/>
</dbReference>
<dbReference type="EMBL" id="DVMH01000031">
    <property type="protein sequence ID" value="HIU10860.1"/>
    <property type="molecule type" value="Genomic_DNA"/>
</dbReference>
<evidence type="ECO:0000313" key="14">
    <source>
        <dbReference type="EMBL" id="HIU10860.1"/>
    </source>
</evidence>
<dbReference type="InterPro" id="IPR036771">
    <property type="entry name" value="ATPsynth_dsu/esu_N"/>
</dbReference>
<organism evidence="14 15">
    <name type="scientific">Candidatus Avidehalobacter gallistercoris</name>
    <dbReference type="NCBI Taxonomy" id="2840694"/>
    <lineage>
        <taxon>Bacteria</taxon>
        <taxon>Bacillati</taxon>
        <taxon>Bacillota</taxon>
        <taxon>Clostridia</taxon>
        <taxon>Eubacteriales</taxon>
        <taxon>Peptococcaceae</taxon>
        <taxon>Peptococcaceae incertae sedis</taxon>
        <taxon>Candidatus Avidehalobacter</taxon>
    </lineage>
</organism>
<evidence type="ECO:0000256" key="3">
    <source>
        <dbReference type="ARBA" id="ARBA00022448"/>
    </source>
</evidence>
<comment type="subcellular location">
    <subcellularLocation>
        <location evidence="1 9">Cell membrane</location>
        <topology evidence="1 9">Peripheral membrane protein</topology>
    </subcellularLocation>
</comment>
<keyword evidence="3 9" id="KW-0813">Transport</keyword>
<sequence>MAEDLIRLDIVTPAGLLMSENVAALNLPAALGSMGVLKNHAPLMTTLKIGTVKYTKNNVDHYLAVHGGFAEVKDNVVIILADSAEKAEDIDVARAEAAKQRAEERLKKRDAELDVLRAEMALHRALTRIKTSYKA</sequence>
<evidence type="ECO:0000259" key="13">
    <source>
        <dbReference type="Pfam" id="PF02823"/>
    </source>
</evidence>
<dbReference type="GO" id="GO:0046933">
    <property type="term" value="F:proton-transporting ATP synthase activity, rotational mechanism"/>
    <property type="evidence" value="ECO:0007669"/>
    <property type="project" value="UniProtKB-UniRule"/>
</dbReference>
<evidence type="ECO:0000256" key="2">
    <source>
        <dbReference type="ARBA" id="ARBA00005712"/>
    </source>
</evidence>
<comment type="function">
    <text evidence="9">Produces ATP from ADP in the presence of a proton gradient across the membrane.</text>
</comment>
<dbReference type="Pfam" id="PF00401">
    <property type="entry name" value="ATP-synt_DE"/>
    <property type="match status" value="1"/>
</dbReference>
<dbReference type="NCBIfam" id="TIGR01216">
    <property type="entry name" value="ATP_synt_epsi"/>
    <property type="match status" value="1"/>
</dbReference>
<evidence type="ECO:0000256" key="4">
    <source>
        <dbReference type="ARBA" id="ARBA00022475"/>
    </source>
</evidence>
<dbReference type="SUPFAM" id="SSF51344">
    <property type="entry name" value="Epsilon subunit of F1F0-ATP synthase N-terminal domain"/>
    <property type="match status" value="1"/>
</dbReference>
<evidence type="ECO:0000256" key="11">
    <source>
        <dbReference type="SAM" id="Coils"/>
    </source>
</evidence>
<evidence type="ECO:0000256" key="9">
    <source>
        <dbReference type="HAMAP-Rule" id="MF_00530"/>
    </source>
</evidence>
<dbReference type="CDD" id="cd12152">
    <property type="entry name" value="F1-ATPase_delta"/>
    <property type="match status" value="1"/>
</dbReference>
<evidence type="ECO:0000259" key="12">
    <source>
        <dbReference type="Pfam" id="PF00401"/>
    </source>
</evidence>
<evidence type="ECO:0000256" key="6">
    <source>
        <dbReference type="ARBA" id="ARBA00023136"/>
    </source>
</evidence>
<dbReference type="Gene3D" id="1.20.5.440">
    <property type="entry name" value="ATP synthase delta/epsilon subunit, C-terminal domain"/>
    <property type="match status" value="1"/>
</dbReference>
<proteinExistence type="inferred from homology"/>
<dbReference type="Pfam" id="PF02823">
    <property type="entry name" value="ATP-synt_DE_N"/>
    <property type="match status" value="1"/>
</dbReference>
<keyword evidence="5 9" id="KW-0406">Ion transport</keyword>
<feature type="coiled-coil region" evidence="11">
    <location>
        <begin position="92"/>
        <end position="119"/>
    </location>
</feature>
<feature type="domain" description="ATP synthase F1 complex delta/epsilon subunit N-terminal" evidence="13">
    <location>
        <begin position="7"/>
        <end position="84"/>
    </location>
</feature>
<evidence type="ECO:0000313" key="15">
    <source>
        <dbReference type="Proteomes" id="UP000824124"/>
    </source>
</evidence>
<dbReference type="Proteomes" id="UP000824124">
    <property type="component" value="Unassembled WGS sequence"/>
</dbReference>
<keyword evidence="7 9" id="KW-0139">CF(1)</keyword>
<keyword evidence="8 9" id="KW-0066">ATP synthesis</keyword>
<dbReference type="AlphaFoldDB" id="A0A9D1KZQ3"/>
<gene>
    <name evidence="9" type="primary">atpC</name>
    <name evidence="14" type="ORF">IAB00_06455</name>
</gene>
<dbReference type="GO" id="GO:0005886">
    <property type="term" value="C:plasma membrane"/>
    <property type="evidence" value="ECO:0007669"/>
    <property type="project" value="UniProtKB-SubCell"/>
</dbReference>